<evidence type="ECO:0000313" key="4">
    <source>
        <dbReference type="Proteomes" id="UP000256601"/>
    </source>
</evidence>
<evidence type="ECO:0000313" key="2">
    <source>
        <dbReference type="EMBL" id="RDW26960.1"/>
    </source>
</evidence>
<gene>
    <name evidence="2" type="ORF">B0I71DRAFT_27571</name>
    <name evidence="1" type="ORF">YALI1_E11798g</name>
</gene>
<dbReference type="VEuPathDB" id="FungiDB:YALI0_E09515g"/>
<dbReference type="VEuPathDB" id="FungiDB:YALI1_E11798g"/>
<organism evidence="1 3">
    <name type="scientific">Yarrowia lipolytica</name>
    <name type="common">Candida lipolytica</name>
    <dbReference type="NCBI Taxonomy" id="4952"/>
    <lineage>
        <taxon>Eukaryota</taxon>
        <taxon>Fungi</taxon>
        <taxon>Dikarya</taxon>
        <taxon>Ascomycota</taxon>
        <taxon>Saccharomycotina</taxon>
        <taxon>Dipodascomycetes</taxon>
        <taxon>Dipodascales</taxon>
        <taxon>Dipodascales incertae sedis</taxon>
        <taxon>Yarrowia</taxon>
    </lineage>
</organism>
<dbReference type="Proteomes" id="UP000256601">
    <property type="component" value="Unassembled WGS sequence"/>
</dbReference>
<protein>
    <submittedName>
        <fullName evidence="1">Uncharacterized protein</fullName>
    </submittedName>
</protein>
<reference evidence="1 3" key="1">
    <citation type="journal article" date="2016" name="PLoS ONE">
        <title>Sequence Assembly of Yarrowia lipolytica Strain W29/CLIB89 Shows Transposable Element Diversity.</title>
        <authorList>
            <person name="Magnan C."/>
            <person name="Yu J."/>
            <person name="Chang I."/>
            <person name="Jahn E."/>
            <person name="Kanomata Y."/>
            <person name="Wu J."/>
            <person name="Zeller M."/>
            <person name="Oakes M."/>
            <person name="Baldi P."/>
            <person name="Sandmeyer S."/>
        </authorList>
    </citation>
    <scope>NUCLEOTIDE SEQUENCE [LARGE SCALE GENOMIC DNA]</scope>
    <source>
        <strain evidence="1">CLIB89</strain>
        <strain evidence="3">CLIB89(W29)</strain>
    </source>
</reference>
<evidence type="ECO:0000313" key="3">
    <source>
        <dbReference type="Proteomes" id="UP000182444"/>
    </source>
</evidence>
<dbReference type="AlphaFoldDB" id="A0A1D8NHS5"/>
<reference evidence="2 4" key="2">
    <citation type="submission" date="2018-07" db="EMBL/GenBank/DDBJ databases">
        <title>Draft Genome Assemblies for Five Robust Yarrowia lipolytica Strains Exhibiting High Lipid Production and Pentose Sugar Utilization and Sugar Alcohol Secretion from Undetoxified Lignocellulosic Biomass Hydrolysates.</title>
        <authorList>
            <consortium name="DOE Joint Genome Institute"/>
            <person name="Walker C."/>
            <person name="Ryu S."/>
            <person name="Na H."/>
            <person name="Zane M."/>
            <person name="LaButti K."/>
            <person name="Lipzen A."/>
            <person name="Haridas S."/>
            <person name="Barry K."/>
            <person name="Grigoriev I.V."/>
            <person name="Quarterman J."/>
            <person name="Slininger P."/>
            <person name="Dien B."/>
            <person name="Trinh C.T."/>
        </authorList>
    </citation>
    <scope>NUCLEOTIDE SEQUENCE [LARGE SCALE GENOMIC DNA]</scope>
    <source>
        <strain evidence="2 4">YB392</strain>
    </source>
</reference>
<dbReference type="EMBL" id="KZ857331">
    <property type="protein sequence ID" value="RDW26960.1"/>
    <property type="molecule type" value="Genomic_DNA"/>
</dbReference>
<dbReference type="EMBL" id="CP017557">
    <property type="protein sequence ID" value="AOW05179.1"/>
    <property type="molecule type" value="Genomic_DNA"/>
</dbReference>
<sequence length="114" mass="13028">MLYWICTQLVTNQSVSNQQRHLTNISPVQIETERLAAFFLGVLLTQGPNGKRIFRRESEMKNTEMFSAITKQKICDFPSLSLCGRRSMVLKWCLGSDHGSGNDDLQLQLQYSTQ</sequence>
<accession>A0A1D8NHS5</accession>
<dbReference type="Proteomes" id="UP000182444">
    <property type="component" value="Chromosome 1E"/>
</dbReference>
<name>A0A1D8NHS5_YARLL</name>
<evidence type="ECO:0000313" key="1">
    <source>
        <dbReference type="EMBL" id="AOW05179.1"/>
    </source>
</evidence>
<proteinExistence type="predicted"/>